<proteinExistence type="inferred from homology"/>
<feature type="signal peptide" evidence="3">
    <location>
        <begin position="1"/>
        <end position="19"/>
    </location>
</feature>
<dbReference type="InterPro" id="IPR013320">
    <property type="entry name" value="ConA-like_dom_sf"/>
</dbReference>
<evidence type="ECO:0000313" key="5">
    <source>
        <dbReference type="Proteomes" id="UP000663850"/>
    </source>
</evidence>
<dbReference type="SUPFAM" id="SSF49899">
    <property type="entry name" value="Concanavalin A-like lectins/glucanases"/>
    <property type="match status" value="1"/>
</dbReference>
<evidence type="ECO:0000313" key="4">
    <source>
        <dbReference type="EMBL" id="CAE6465988.1"/>
    </source>
</evidence>
<keyword evidence="2" id="KW-0624">Polysaccharide degradation</keyword>
<dbReference type="Gene3D" id="2.60.120.180">
    <property type="match status" value="1"/>
</dbReference>
<feature type="chain" id="PRO_5033986857" description="Xyloglucan-specific endo-beta-1,4-glucanase A" evidence="3">
    <location>
        <begin position="20"/>
        <end position="259"/>
    </location>
</feature>
<sequence length="259" mass="28008">MVKFALAATFFALSSVVSASPAPAKTEVNLEKRFNVLSGQWDTENIGNGQYILYNNLFGSKQLGTSGSQSTQALSYSGTTISWKTQYSWQGNPTNVKSYANVALQKGLNKKLNAIGKIPTTWRWTYNAASTALIADVSYDLWLSNVPNSGTGSKDTTFEVMIWLSNRRAGPAGSKVATANINGLNWGLFKGRVGTWDVYSFVAPSELSNYNADLKPFLTYLINSRGISSNQYLVALQAGTEPFEGSGTLTTTAYTAAIN</sequence>
<keyword evidence="2" id="KW-0119">Carbohydrate metabolism</keyword>
<keyword evidence="2" id="KW-0378">Hydrolase</keyword>
<dbReference type="AlphaFoldDB" id="A0A8H3BX47"/>
<evidence type="ECO:0000256" key="2">
    <source>
        <dbReference type="RuleBase" id="RU361163"/>
    </source>
</evidence>
<gene>
    <name evidence="4" type="ORF">RDB_LOCUS56556</name>
</gene>
<keyword evidence="3" id="KW-0732">Signal</keyword>
<evidence type="ECO:0000256" key="1">
    <source>
        <dbReference type="ARBA" id="ARBA00005519"/>
    </source>
</evidence>
<name>A0A8H3BX47_9AGAM</name>
<evidence type="ECO:0008006" key="6">
    <source>
        <dbReference type="Google" id="ProtNLM"/>
    </source>
</evidence>
<evidence type="ECO:0000256" key="3">
    <source>
        <dbReference type="SAM" id="SignalP"/>
    </source>
</evidence>
<comment type="similarity">
    <text evidence="1 2">Belongs to the glycosyl hydrolase 12 (cellulase H) family.</text>
</comment>
<dbReference type="PANTHER" id="PTHR34002">
    <property type="entry name" value="BLR1656 PROTEIN"/>
    <property type="match status" value="1"/>
</dbReference>
<dbReference type="Pfam" id="PF01670">
    <property type="entry name" value="Glyco_hydro_12"/>
    <property type="match status" value="1"/>
</dbReference>
<dbReference type="EMBL" id="CAJMWZ010002918">
    <property type="protein sequence ID" value="CAE6465988.1"/>
    <property type="molecule type" value="Genomic_DNA"/>
</dbReference>
<dbReference type="GO" id="GO:0000272">
    <property type="term" value="P:polysaccharide catabolic process"/>
    <property type="evidence" value="ECO:0007669"/>
    <property type="project" value="UniProtKB-KW"/>
</dbReference>
<dbReference type="PANTHER" id="PTHR34002:SF9">
    <property type="entry name" value="XYLOGLUCAN-SPECIFIC ENDO-BETA-1,4-GLUCANASE A"/>
    <property type="match status" value="1"/>
</dbReference>
<protein>
    <recommendedName>
        <fullName evidence="6">Xyloglucan-specific endo-beta-1,4-glucanase A</fullName>
    </recommendedName>
</protein>
<organism evidence="4 5">
    <name type="scientific">Rhizoctonia solani</name>
    <dbReference type="NCBI Taxonomy" id="456999"/>
    <lineage>
        <taxon>Eukaryota</taxon>
        <taxon>Fungi</taxon>
        <taxon>Dikarya</taxon>
        <taxon>Basidiomycota</taxon>
        <taxon>Agaricomycotina</taxon>
        <taxon>Agaricomycetes</taxon>
        <taxon>Cantharellales</taxon>
        <taxon>Ceratobasidiaceae</taxon>
        <taxon>Rhizoctonia</taxon>
    </lineage>
</organism>
<dbReference type="GO" id="GO:0008810">
    <property type="term" value="F:cellulase activity"/>
    <property type="evidence" value="ECO:0007669"/>
    <property type="project" value="InterPro"/>
</dbReference>
<accession>A0A8H3BX47</accession>
<dbReference type="InterPro" id="IPR002594">
    <property type="entry name" value="GH12"/>
</dbReference>
<reference evidence="4" key="1">
    <citation type="submission" date="2021-01" db="EMBL/GenBank/DDBJ databases">
        <authorList>
            <person name="Kaushik A."/>
        </authorList>
    </citation>
    <scope>NUCLEOTIDE SEQUENCE</scope>
    <source>
        <strain evidence="4">Type strain: AG8-Rh-89/</strain>
    </source>
</reference>
<comment type="caution">
    <text evidence="4">The sequence shown here is derived from an EMBL/GenBank/DDBJ whole genome shotgun (WGS) entry which is preliminary data.</text>
</comment>
<dbReference type="InterPro" id="IPR013319">
    <property type="entry name" value="GH11/12"/>
</dbReference>
<dbReference type="Proteomes" id="UP000663850">
    <property type="component" value="Unassembled WGS sequence"/>
</dbReference>
<keyword evidence="2" id="KW-0326">Glycosidase</keyword>